<dbReference type="SUPFAM" id="SSF55785">
    <property type="entry name" value="PYP-like sensor domain (PAS domain)"/>
    <property type="match status" value="2"/>
</dbReference>
<dbReference type="OrthoDB" id="9759607at2"/>
<evidence type="ECO:0000259" key="2">
    <source>
        <dbReference type="PROSITE" id="PS50112"/>
    </source>
</evidence>
<evidence type="ECO:0000313" key="7">
    <source>
        <dbReference type="Proteomes" id="UP000077412"/>
    </source>
</evidence>
<keyword evidence="7" id="KW-1185">Reference proteome</keyword>
<sequence length="883" mass="100820">MFRIEDQTEINTLFNGFLDMMFLMKVVDEGKRFQYAAANDSALKFAGIKRDVIGKFMEEVLDRKLAEELQEVYEQAVFSEESIQFETETFHKGILQTAVTCLTPIHNQQGECTHLLASVKDVTESKSIAEKLERSEEQYRILYAEQKNAESLLIGQKLILEMIAKGCSLKDVFKAISLNFEAAMPQSEVCIHLANERDKRLEYFYSANLSESFIQDIHQIEISSAEESCGRAAFTYKSVILMDIGKELKNDKKKRMALQHGVRACWSNPILSSSNQLLGILAVYFKAPSSPDEKEWGTMEAFSHLAGLAIEQKQKEEALRKSEAKFRAMTENVTDLIVTLDTSGKVKYTSPSYKLIFGAEANLGNSFLTYTHPEDIPAVSDKFRDLLNDKKPLEVQFRYLHADGHYVTIEARAMPVLKESGDIENIVVVARDITERNKHKELIKRMAYQDQLTGLPNRRSFTEEFEGHLRNAENKSQQLGVLFLDLDRFKFINDSLGHSFGDLVLKEVSLRLKLFTRGFGRVYRMSGDEFTIILEDINEEKLKRKMTNLLEIFSEPIFIKDEMIHITASIGVSIFPLDGHDPKALLKNADLAMYRAKEDGKNTYQYYKSALDSNSYERLLMENELHGAIENDELLLHYQPRFSIDRTSIIALEALIRWKHPRWGMISPGEFIPLAEETGLITKIGAWVIRTACRQTKEWMDNGYPPVRIAINLSARQFLQRDLVASIQSVLKETGLPPEFVELEITESTLMKYEETILFSIEQLKKMGVHFALDDFGTGYSSMGYLKKFHIDTLKIDQSFIRGIGTETDDSAIATAIITLAHSLKMNVVAEGVETEEQYNYLKEKNCNEIQGFYTCRPMEAEKIELLIINHMTKVKAIKPITV</sequence>
<dbReference type="AlphaFoldDB" id="A0A1B1Z7K0"/>
<gene>
    <name evidence="6" type="ORF">ABE41_014970</name>
</gene>
<evidence type="ECO:0000259" key="5">
    <source>
        <dbReference type="PROSITE" id="PS50887"/>
    </source>
</evidence>
<dbReference type="InterPro" id="IPR035919">
    <property type="entry name" value="EAL_sf"/>
</dbReference>
<dbReference type="Pfam" id="PF08448">
    <property type="entry name" value="PAS_4"/>
    <property type="match status" value="1"/>
</dbReference>
<dbReference type="PANTHER" id="PTHR44757">
    <property type="entry name" value="DIGUANYLATE CYCLASE DGCP"/>
    <property type="match status" value="1"/>
</dbReference>
<dbReference type="KEGG" id="far:ABE41_014970"/>
<dbReference type="InterPro" id="IPR029787">
    <property type="entry name" value="Nucleotide_cyclase"/>
</dbReference>
<evidence type="ECO:0000259" key="3">
    <source>
        <dbReference type="PROSITE" id="PS50113"/>
    </source>
</evidence>
<dbReference type="InterPro" id="IPR013656">
    <property type="entry name" value="PAS_4"/>
</dbReference>
<dbReference type="SMART" id="SM00065">
    <property type="entry name" value="GAF"/>
    <property type="match status" value="1"/>
</dbReference>
<dbReference type="SUPFAM" id="SSF141868">
    <property type="entry name" value="EAL domain-like"/>
    <property type="match status" value="1"/>
</dbReference>
<feature type="domain" description="PAS" evidence="2">
    <location>
        <begin position="322"/>
        <end position="358"/>
    </location>
</feature>
<dbReference type="RefSeq" id="WP_066291933.1">
    <property type="nucleotide sequence ID" value="NZ_CP016761.1"/>
</dbReference>
<dbReference type="Gene3D" id="3.30.450.20">
    <property type="entry name" value="PAS domain"/>
    <property type="match status" value="2"/>
</dbReference>
<feature type="domain" description="EAL" evidence="4">
    <location>
        <begin position="618"/>
        <end position="872"/>
    </location>
</feature>
<dbReference type="PROSITE" id="PS50887">
    <property type="entry name" value="GGDEF"/>
    <property type="match status" value="1"/>
</dbReference>
<dbReference type="InterPro" id="IPR001633">
    <property type="entry name" value="EAL_dom"/>
</dbReference>
<dbReference type="EMBL" id="CP016761">
    <property type="protein sequence ID" value="ANX13309.1"/>
    <property type="molecule type" value="Genomic_DNA"/>
</dbReference>
<dbReference type="InterPro" id="IPR035965">
    <property type="entry name" value="PAS-like_dom_sf"/>
</dbReference>
<evidence type="ECO:0000259" key="4">
    <source>
        <dbReference type="PROSITE" id="PS50883"/>
    </source>
</evidence>
<dbReference type="STRING" id="255247.ABE41_014970"/>
<proteinExistence type="predicted"/>
<dbReference type="SMART" id="SM00052">
    <property type="entry name" value="EAL"/>
    <property type="match status" value="1"/>
</dbReference>
<dbReference type="SMART" id="SM00091">
    <property type="entry name" value="PAS"/>
    <property type="match status" value="2"/>
</dbReference>
<dbReference type="InterPro" id="IPR013655">
    <property type="entry name" value="PAS_fold_3"/>
</dbReference>
<reference evidence="6 7" key="1">
    <citation type="submission" date="2016-08" db="EMBL/GenBank/DDBJ databases">
        <title>Complete genome sequence of Fictibacillus arsenicus G25-54, a strain with toxicity to nematodes and a potential arsenic-resistance activity.</title>
        <authorList>
            <person name="Zheng Z."/>
        </authorList>
    </citation>
    <scope>NUCLEOTIDE SEQUENCE [LARGE SCALE GENOMIC DNA]</scope>
    <source>
        <strain evidence="6 7">G25-54</strain>
    </source>
</reference>
<dbReference type="SUPFAM" id="SSF55073">
    <property type="entry name" value="Nucleotide cyclase"/>
    <property type="match status" value="1"/>
</dbReference>
<dbReference type="InterPro" id="IPR052155">
    <property type="entry name" value="Biofilm_reg_signaling"/>
</dbReference>
<keyword evidence="1" id="KW-0175">Coiled coil</keyword>
<evidence type="ECO:0000256" key="1">
    <source>
        <dbReference type="SAM" id="Coils"/>
    </source>
</evidence>
<dbReference type="PROSITE" id="PS50883">
    <property type="entry name" value="EAL"/>
    <property type="match status" value="1"/>
</dbReference>
<dbReference type="PANTHER" id="PTHR44757:SF2">
    <property type="entry name" value="BIOFILM ARCHITECTURE MAINTENANCE PROTEIN MBAA"/>
    <property type="match status" value="1"/>
</dbReference>
<dbReference type="Pfam" id="PF00990">
    <property type="entry name" value="GGDEF"/>
    <property type="match status" value="1"/>
</dbReference>
<feature type="domain" description="GGDEF" evidence="5">
    <location>
        <begin position="477"/>
        <end position="609"/>
    </location>
</feature>
<dbReference type="InterPro" id="IPR029016">
    <property type="entry name" value="GAF-like_dom_sf"/>
</dbReference>
<dbReference type="PIRSF" id="PIRSF005925">
    <property type="entry name" value="Dos"/>
    <property type="match status" value="1"/>
</dbReference>
<dbReference type="CDD" id="cd00130">
    <property type="entry name" value="PAS"/>
    <property type="match status" value="1"/>
</dbReference>
<accession>A0A1B1Z7K0</accession>
<dbReference type="NCBIfam" id="TIGR00254">
    <property type="entry name" value="GGDEF"/>
    <property type="match status" value="1"/>
</dbReference>
<feature type="domain" description="PAC" evidence="3">
    <location>
        <begin position="393"/>
        <end position="445"/>
    </location>
</feature>
<dbReference type="FunFam" id="3.20.20.450:FF:000001">
    <property type="entry name" value="Cyclic di-GMP phosphodiesterase yahA"/>
    <property type="match status" value="1"/>
</dbReference>
<feature type="coiled-coil region" evidence="1">
    <location>
        <begin position="305"/>
        <end position="332"/>
    </location>
</feature>
<dbReference type="CDD" id="cd01949">
    <property type="entry name" value="GGDEF"/>
    <property type="match status" value="1"/>
</dbReference>
<dbReference type="PROSITE" id="PS50112">
    <property type="entry name" value="PAS"/>
    <property type="match status" value="1"/>
</dbReference>
<dbReference type="NCBIfam" id="TIGR00229">
    <property type="entry name" value="sensory_box"/>
    <property type="match status" value="2"/>
</dbReference>
<dbReference type="Pfam" id="PF00563">
    <property type="entry name" value="EAL"/>
    <property type="match status" value="1"/>
</dbReference>
<dbReference type="SUPFAM" id="SSF55781">
    <property type="entry name" value="GAF domain-like"/>
    <property type="match status" value="1"/>
</dbReference>
<name>A0A1B1Z7K0_9BACL</name>
<dbReference type="SMART" id="SM00086">
    <property type="entry name" value="PAC"/>
    <property type="match status" value="2"/>
</dbReference>
<dbReference type="InterPro" id="IPR003018">
    <property type="entry name" value="GAF"/>
</dbReference>
<dbReference type="InterPro" id="IPR001610">
    <property type="entry name" value="PAC"/>
</dbReference>
<dbReference type="InterPro" id="IPR000700">
    <property type="entry name" value="PAS-assoc_C"/>
</dbReference>
<dbReference type="Gene3D" id="3.30.450.40">
    <property type="match status" value="1"/>
</dbReference>
<dbReference type="Pfam" id="PF13185">
    <property type="entry name" value="GAF_2"/>
    <property type="match status" value="1"/>
</dbReference>
<dbReference type="PROSITE" id="PS50113">
    <property type="entry name" value="PAC"/>
    <property type="match status" value="2"/>
</dbReference>
<evidence type="ECO:0000313" key="6">
    <source>
        <dbReference type="EMBL" id="ANX13309.1"/>
    </source>
</evidence>
<dbReference type="InterPro" id="IPR043128">
    <property type="entry name" value="Rev_trsase/Diguanyl_cyclase"/>
</dbReference>
<dbReference type="InterPro" id="IPR000160">
    <property type="entry name" value="GGDEF_dom"/>
</dbReference>
<dbReference type="Pfam" id="PF08447">
    <property type="entry name" value="PAS_3"/>
    <property type="match status" value="1"/>
</dbReference>
<dbReference type="Proteomes" id="UP000077412">
    <property type="component" value="Chromosome"/>
</dbReference>
<dbReference type="Gene3D" id="3.30.70.270">
    <property type="match status" value="1"/>
</dbReference>
<dbReference type="CDD" id="cd01948">
    <property type="entry name" value="EAL"/>
    <property type="match status" value="1"/>
</dbReference>
<feature type="domain" description="PAC" evidence="3">
    <location>
        <begin position="81"/>
        <end position="134"/>
    </location>
</feature>
<protein>
    <recommendedName>
        <fullName evidence="8">Diguanylate cyclase</fullName>
    </recommendedName>
</protein>
<dbReference type="InterPro" id="IPR000014">
    <property type="entry name" value="PAS"/>
</dbReference>
<evidence type="ECO:0008006" key="8">
    <source>
        <dbReference type="Google" id="ProtNLM"/>
    </source>
</evidence>
<dbReference type="SMART" id="SM00267">
    <property type="entry name" value="GGDEF"/>
    <property type="match status" value="1"/>
</dbReference>
<organism evidence="6 7">
    <name type="scientific">Fictibacillus arsenicus</name>
    <dbReference type="NCBI Taxonomy" id="255247"/>
    <lineage>
        <taxon>Bacteria</taxon>
        <taxon>Bacillati</taxon>
        <taxon>Bacillota</taxon>
        <taxon>Bacilli</taxon>
        <taxon>Bacillales</taxon>
        <taxon>Fictibacillaceae</taxon>
        <taxon>Fictibacillus</taxon>
    </lineage>
</organism>
<dbReference type="Gene3D" id="3.20.20.450">
    <property type="entry name" value="EAL domain"/>
    <property type="match status" value="1"/>
</dbReference>
<dbReference type="InterPro" id="IPR012226">
    <property type="entry name" value="Diguanyl_cyclase/Pdiesterase"/>
</dbReference>